<dbReference type="EMBL" id="DWVZ01000087">
    <property type="protein sequence ID" value="HJC63308.1"/>
    <property type="molecule type" value="Genomic_DNA"/>
</dbReference>
<accession>A0A9D2PN30</accession>
<feature type="transmembrane region" description="Helical" evidence="1">
    <location>
        <begin position="9"/>
        <end position="31"/>
    </location>
</feature>
<comment type="caution">
    <text evidence="2">The sequence shown here is derived from an EMBL/GenBank/DDBJ whole genome shotgun (WGS) entry which is preliminary data.</text>
</comment>
<gene>
    <name evidence="2" type="ORF">H9753_06795</name>
</gene>
<keyword evidence="1" id="KW-1133">Transmembrane helix</keyword>
<evidence type="ECO:0000313" key="2">
    <source>
        <dbReference type="EMBL" id="HJC63308.1"/>
    </source>
</evidence>
<name>A0A9D2PN30_9FIRM</name>
<sequence>MKQKAPGRTLLLVTGIINVVIGLINTASGLINLSTVSQLRNGTLDAAMQQLYDSMGITADTLQFSAVIASVQGVIFLIAGIIGIVFGNQLKRSMICFGAGIVQIAMILIIAGINAAMGGFSVLTIISIVISLIVPVLYFWGAVKNRQADQENTGN</sequence>
<evidence type="ECO:0000256" key="1">
    <source>
        <dbReference type="SAM" id="Phobius"/>
    </source>
</evidence>
<dbReference type="Proteomes" id="UP000823886">
    <property type="component" value="Unassembled WGS sequence"/>
</dbReference>
<keyword evidence="1" id="KW-0472">Membrane</keyword>
<protein>
    <recommendedName>
        <fullName evidence="4">DUF4064 domain-containing protein</fullName>
    </recommendedName>
</protein>
<feature type="transmembrane region" description="Helical" evidence="1">
    <location>
        <begin position="94"/>
        <end position="113"/>
    </location>
</feature>
<dbReference type="AlphaFoldDB" id="A0A9D2PN30"/>
<reference evidence="2" key="2">
    <citation type="submission" date="2021-04" db="EMBL/GenBank/DDBJ databases">
        <authorList>
            <person name="Gilroy R."/>
        </authorList>
    </citation>
    <scope>NUCLEOTIDE SEQUENCE</scope>
    <source>
        <strain evidence="2">ChiBcec2-3848</strain>
    </source>
</reference>
<organism evidence="2 3">
    <name type="scientific">Candidatus Blautia merdavium</name>
    <dbReference type="NCBI Taxonomy" id="2838494"/>
    <lineage>
        <taxon>Bacteria</taxon>
        <taxon>Bacillati</taxon>
        <taxon>Bacillota</taxon>
        <taxon>Clostridia</taxon>
        <taxon>Lachnospirales</taxon>
        <taxon>Lachnospiraceae</taxon>
        <taxon>Blautia</taxon>
    </lineage>
</organism>
<evidence type="ECO:0008006" key="4">
    <source>
        <dbReference type="Google" id="ProtNLM"/>
    </source>
</evidence>
<evidence type="ECO:0000313" key="3">
    <source>
        <dbReference type="Proteomes" id="UP000823886"/>
    </source>
</evidence>
<feature type="transmembrane region" description="Helical" evidence="1">
    <location>
        <begin position="64"/>
        <end position="87"/>
    </location>
</feature>
<reference evidence="2" key="1">
    <citation type="journal article" date="2021" name="PeerJ">
        <title>Extensive microbial diversity within the chicken gut microbiome revealed by metagenomics and culture.</title>
        <authorList>
            <person name="Gilroy R."/>
            <person name="Ravi A."/>
            <person name="Getino M."/>
            <person name="Pursley I."/>
            <person name="Horton D.L."/>
            <person name="Alikhan N.F."/>
            <person name="Baker D."/>
            <person name="Gharbi K."/>
            <person name="Hall N."/>
            <person name="Watson M."/>
            <person name="Adriaenssens E.M."/>
            <person name="Foster-Nyarko E."/>
            <person name="Jarju S."/>
            <person name="Secka A."/>
            <person name="Antonio M."/>
            <person name="Oren A."/>
            <person name="Chaudhuri R.R."/>
            <person name="La Ragione R."/>
            <person name="Hildebrand F."/>
            <person name="Pallen M.J."/>
        </authorList>
    </citation>
    <scope>NUCLEOTIDE SEQUENCE</scope>
    <source>
        <strain evidence="2">ChiBcec2-3848</strain>
    </source>
</reference>
<feature type="transmembrane region" description="Helical" evidence="1">
    <location>
        <begin position="119"/>
        <end position="140"/>
    </location>
</feature>
<keyword evidence="1" id="KW-0812">Transmembrane</keyword>
<proteinExistence type="predicted"/>